<protein>
    <submittedName>
        <fullName evidence="1">Uncharacterized protein</fullName>
    </submittedName>
</protein>
<dbReference type="EMBL" id="MH834613">
    <property type="protein sequence ID" value="AYN58001.1"/>
    <property type="molecule type" value="Genomic_DNA"/>
</dbReference>
<evidence type="ECO:0000313" key="2">
    <source>
        <dbReference type="Proteomes" id="UP000278789"/>
    </source>
</evidence>
<name>A0A3G2KGC3_9CAUD</name>
<dbReference type="KEGG" id="vg:55611911"/>
<dbReference type="GeneID" id="55611911"/>
<dbReference type="RefSeq" id="YP_009841719.1">
    <property type="nucleotide sequence ID" value="NC_048734.1"/>
</dbReference>
<keyword evidence="2" id="KW-1185">Reference proteome</keyword>
<gene>
    <name evidence="1" type="primary">51</name>
    <name evidence="1" type="ORF">SEA_FOWLMOUTH_51</name>
</gene>
<reference evidence="1" key="1">
    <citation type="submission" date="2018-09" db="EMBL/GenBank/DDBJ databases">
        <authorList>
            <person name="Bryant B."/>
            <person name="Burch A."/>
            <person name="Dorissaint R."/>
            <person name="Douthitt C."/>
            <person name="Garofalo J."/>
            <person name="Kuiack J."/>
            <person name="Marcillon S."/>
            <person name="Moreno J."/>
            <person name="Norus J."/>
            <person name="Parks M."/>
            <person name="Peroza J."/>
            <person name="Wilse K."/>
            <person name="Wiersma-Koch H."/>
            <person name="D'Elia T."/>
            <person name="Garlena R.A."/>
            <person name="Russell D.A."/>
            <person name="Pope W.H."/>
            <person name="Jacobs-Sera D."/>
            <person name="Hatfull G.F."/>
        </authorList>
    </citation>
    <scope>NUCLEOTIDE SEQUENCE [LARGE SCALE GENOMIC DNA]</scope>
</reference>
<sequence length="135" mass="15418">MTAPIVLNVLGYFSPSPKYANSVAMVLDLTDSWDDDFGDVDTYGTQVMVFYRFTIQEAYAAVNAYIQNTTTGFNSFVPWRDASQLIDIITEGQNWIVTTDSDGFVNAECFPNLEEAERIYLDRRTDFQVWAKERP</sequence>
<proteinExistence type="predicted"/>
<accession>A0A3G2KGC3</accession>
<organism evidence="1 2">
    <name type="scientific">Mycobacterium phage Fowlmouth</name>
    <dbReference type="NCBI Taxonomy" id="2419978"/>
    <lineage>
        <taxon>Viruses</taxon>
        <taxon>Duplodnaviria</taxon>
        <taxon>Heunggongvirae</taxon>
        <taxon>Uroviricota</taxon>
        <taxon>Caudoviricetes</taxon>
        <taxon>Fowlmouthvirus</taxon>
        <taxon>Fowlmouthvirus fowlmouth</taxon>
    </lineage>
</organism>
<evidence type="ECO:0000313" key="1">
    <source>
        <dbReference type="EMBL" id="AYN58001.1"/>
    </source>
</evidence>
<dbReference type="Proteomes" id="UP000278789">
    <property type="component" value="Segment"/>
</dbReference>